<dbReference type="InterPro" id="IPR025366">
    <property type="entry name" value="DUF4270"/>
</dbReference>
<feature type="chain" id="PRO_5006136132" description="DUF4270 domain-containing protein" evidence="1">
    <location>
        <begin position="24"/>
        <end position="451"/>
    </location>
</feature>
<protein>
    <recommendedName>
        <fullName evidence="4">DUF4270 domain-containing protein</fullName>
    </recommendedName>
</protein>
<organism evidence="2 3">
    <name type="scientific">Jiulongibacter sediminis</name>
    <dbReference type="NCBI Taxonomy" id="1605367"/>
    <lineage>
        <taxon>Bacteria</taxon>
        <taxon>Pseudomonadati</taxon>
        <taxon>Bacteroidota</taxon>
        <taxon>Cytophagia</taxon>
        <taxon>Cytophagales</taxon>
        <taxon>Leadbetterellaceae</taxon>
        <taxon>Jiulongibacter</taxon>
    </lineage>
</organism>
<comment type="caution">
    <text evidence="2">The sequence shown here is derived from an EMBL/GenBank/DDBJ whole genome shotgun (WGS) entry which is preliminary data.</text>
</comment>
<accession>A0A0P7BR96</accession>
<dbReference type="Pfam" id="PF14092">
    <property type="entry name" value="DUF4270"/>
    <property type="match status" value="1"/>
</dbReference>
<keyword evidence="1" id="KW-0732">Signal</keyword>
<evidence type="ECO:0008006" key="4">
    <source>
        <dbReference type="Google" id="ProtNLM"/>
    </source>
</evidence>
<dbReference type="EMBL" id="LGTQ01000010">
    <property type="protein sequence ID" value="KPM47603.1"/>
    <property type="molecule type" value="Genomic_DNA"/>
</dbReference>
<reference evidence="2 3" key="1">
    <citation type="submission" date="2015-07" db="EMBL/GenBank/DDBJ databases">
        <title>The draft genome sequence of Leadbetterella sp. JN14-9.</title>
        <authorList>
            <person name="Liu Y."/>
            <person name="Du J."/>
            <person name="Shao Z."/>
        </authorList>
    </citation>
    <scope>NUCLEOTIDE SEQUENCE [LARGE SCALE GENOMIC DNA]</scope>
    <source>
        <strain evidence="2 3">JN14-9</strain>
    </source>
</reference>
<sequence>MFKKTTLMRNAVFVLLSAFFLSCEDPTEIGFSGIGNGDKAYFTDTLNLEIETYQLDSLITSGQTAALVGGYDDPYFGRIQASAYLQPTLPQSTNSFTGALETAAFEFTSDMVYDSLSLRLANRSLLFFGDSTSRMTLNVHRLNSALENKNYNYDSEVSYDPTPLVSLEIDRSSMVNDTGTVIFLDIILPDEVAQELINISKNGAISDRETFESAFPGFVLVASDDAEAVSAFNIGSQANANNTNSSLVLFYHESGSEDVRGYTFDYTSGRFNHLDFDRSNTAISDILNAGDSKSASETEGNIFVQAASGLAGRITFPELSQLQSKQIGYAELEFKADTSTFSEEVGLAPFITFITLNEDGSVARNNSNYSYVSTSLNATSGILSTYDDSLNVFNADITPYIQDIASGKARDNGLVLAAAIPASSGTNGLVFGSALNRIILRDFKLKLYYSK</sequence>
<feature type="signal peptide" evidence="1">
    <location>
        <begin position="1"/>
        <end position="23"/>
    </location>
</feature>
<gene>
    <name evidence="2" type="ORF">AFM12_13990</name>
</gene>
<proteinExistence type="predicted"/>
<dbReference type="OrthoDB" id="1092930at2"/>
<dbReference type="AlphaFoldDB" id="A0A0P7BR96"/>
<evidence type="ECO:0000313" key="2">
    <source>
        <dbReference type="EMBL" id="KPM47603.1"/>
    </source>
</evidence>
<dbReference type="STRING" id="1605367.AFM12_13990"/>
<name>A0A0P7BR96_9BACT</name>
<evidence type="ECO:0000256" key="1">
    <source>
        <dbReference type="SAM" id="SignalP"/>
    </source>
</evidence>
<dbReference type="PROSITE" id="PS51257">
    <property type="entry name" value="PROKAR_LIPOPROTEIN"/>
    <property type="match status" value="1"/>
</dbReference>
<dbReference type="Proteomes" id="UP000050454">
    <property type="component" value="Unassembled WGS sequence"/>
</dbReference>
<dbReference type="RefSeq" id="WP_055149294.1">
    <property type="nucleotide sequence ID" value="NZ_JXSZ01000010.1"/>
</dbReference>
<keyword evidence="3" id="KW-1185">Reference proteome</keyword>
<evidence type="ECO:0000313" key="3">
    <source>
        <dbReference type="Proteomes" id="UP000050454"/>
    </source>
</evidence>